<dbReference type="Proteomes" id="UP000499080">
    <property type="component" value="Unassembled WGS sequence"/>
</dbReference>
<protein>
    <recommendedName>
        <fullName evidence="3">DUF4817 domain-containing protein</fullName>
    </recommendedName>
</protein>
<dbReference type="EMBL" id="BGPR01001596">
    <property type="protein sequence ID" value="GBM57494.1"/>
    <property type="molecule type" value="Genomic_DNA"/>
</dbReference>
<keyword evidence="2" id="KW-1185">Reference proteome</keyword>
<proteinExistence type="predicted"/>
<comment type="caution">
    <text evidence="1">The sequence shown here is derived from an EMBL/GenBank/DDBJ whole genome shotgun (WGS) entry which is preliminary data.</text>
</comment>
<dbReference type="OrthoDB" id="8117402at2759"/>
<dbReference type="AlphaFoldDB" id="A0A4Y2GZJ7"/>
<accession>A0A4Y2GZJ7</accession>
<name>A0A4Y2GZJ7_ARAVE</name>
<reference evidence="1 2" key="1">
    <citation type="journal article" date="2019" name="Sci. Rep.">
        <title>Orb-weaving spider Araneus ventricosus genome elucidates the spidroin gene catalogue.</title>
        <authorList>
            <person name="Kono N."/>
            <person name="Nakamura H."/>
            <person name="Ohtoshi R."/>
            <person name="Moran D.A.P."/>
            <person name="Shinohara A."/>
            <person name="Yoshida Y."/>
            <person name="Fujiwara M."/>
            <person name="Mori M."/>
            <person name="Tomita M."/>
            <person name="Arakawa K."/>
        </authorList>
    </citation>
    <scope>NUCLEOTIDE SEQUENCE [LARGE SCALE GENOMIC DNA]</scope>
</reference>
<evidence type="ECO:0000313" key="1">
    <source>
        <dbReference type="EMBL" id="GBM57494.1"/>
    </source>
</evidence>
<evidence type="ECO:0000313" key="2">
    <source>
        <dbReference type="Proteomes" id="UP000499080"/>
    </source>
</evidence>
<organism evidence="1 2">
    <name type="scientific">Araneus ventricosus</name>
    <name type="common">Orbweaver spider</name>
    <name type="synonym">Epeira ventricosa</name>
    <dbReference type="NCBI Taxonomy" id="182803"/>
    <lineage>
        <taxon>Eukaryota</taxon>
        <taxon>Metazoa</taxon>
        <taxon>Ecdysozoa</taxon>
        <taxon>Arthropoda</taxon>
        <taxon>Chelicerata</taxon>
        <taxon>Arachnida</taxon>
        <taxon>Araneae</taxon>
        <taxon>Araneomorphae</taxon>
        <taxon>Entelegynae</taxon>
        <taxon>Araneoidea</taxon>
        <taxon>Araneidae</taxon>
        <taxon>Araneus</taxon>
    </lineage>
</organism>
<sequence>MPLTKEERVYMILLTGSGTTHHAALTFNATHRKQIFHDTLSKAVIKFNRTGSVTYESRYGRPKTGTDEGTTIQVLATMARSPKKRTRRLSA</sequence>
<evidence type="ECO:0008006" key="3">
    <source>
        <dbReference type="Google" id="ProtNLM"/>
    </source>
</evidence>
<gene>
    <name evidence="1" type="ORF">AVEN_231201_1</name>
</gene>